<keyword evidence="3" id="KW-0274">FAD</keyword>
<dbReference type="Gene3D" id="3.50.50.60">
    <property type="entry name" value="FAD/NAD(P)-binding domain"/>
    <property type="match status" value="2"/>
</dbReference>
<evidence type="ECO:0000259" key="4">
    <source>
        <dbReference type="Pfam" id="PF07992"/>
    </source>
</evidence>
<dbReference type="RefSeq" id="WP_109279976.1">
    <property type="nucleotide sequence ID" value="NZ_JBFAUK010000031.1"/>
</dbReference>
<dbReference type="Proteomes" id="UP001552594">
    <property type="component" value="Unassembled WGS sequence"/>
</dbReference>
<protein>
    <submittedName>
        <fullName evidence="5">FAD-dependent oxidoreductase</fullName>
    </submittedName>
</protein>
<proteinExistence type="predicted"/>
<evidence type="ECO:0000256" key="1">
    <source>
        <dbReference type="ARBA" id="ARBA00001974"/>
    </source>
</evidence>
<organism evidence="5 6">
    <name type="scientific">Streptomyces orinoci</name>
    <name type="common">Streptoverticillium orinoci</name>
    <dbReference type="NCBI Taxonomy" id="67339"/>
    <lineage>
        <taxon>Bacteria</taxon>
        <taxon>Bacillati</taxon>
        <taxon>Actinomycetota</taxon>
        <taxon>Actinomycetes</taxon>
        <taxon>Kitasatosporales</taxon>
        <taxon>Streptomycetaceae</taxon>
        <taxon>Streptomyces</taxon>
    </lineage>
</organism>
<sequence length="401" mass="41356">MSTRRVAVVGAGMAAARFAQQLLARTPAGAMRVTLYGAEAQAPYNRTLLTGVLTGDHDAEAIGLPYGDAQLRTGTEVIALDPGAGTLRLADGSTERYDTLVLATGAAPVRPPLDGTPPAAGVHTLRTLADCRRLAEDAARATRAVVIGGGVLGVSLAQALAAKGTHTQLVHGADWLMERHLDPDSARVLHHHLRGLGVLTRLGARPAALHGTGRVTAVQLADGQRLETDLVVLACGVRPRTGLARAAGLAVRHGIVVDDRLATSAPNVHAIGDCAEHRGTVHGLAMPAWEQADALAARLSGTGPPAGCTGAPGVLRLTTADLHLAAFGDPAADPAADHDVLHFADPTRGTCKRLVLGADRLRGGVLLGDVTAAADLIHLWRRQEPLSADPLHLLMPQGASA</sequence>
<evidence type="ECO:0000256" key="2">
    <source>
        <dbReference type="ARBA" id="ARBA00022630"/>
    </source>
</evidence>
<dbReference type="InterPro" id="IPR036188">
    <property type="entry name" value="FAD/NAD-bd_sf"/>
</dbReference>
<dbReference type="PANTHER" id="PTHR43429">
    <property type="entry name" value="PYRIDINE NUCLEOTIDE-DISULFIDE OXIDOREDUCTASE DOMAIN-CONTAINING"/>
    <property type="match status" value="1"/>
</dbReference>
<feature type="domain" description="FAD/NAD(P)-binding" evidence="4">
    <location>
        <begin position="5"/>
        <end position="282"/>
    </location>
</feature>
<reference evidence="5 6" key="1">
    <citation type="submission" date="2024-06" db="EMBL/GenBank/DDBJ databases">
        <title>The Natural Products Discovery Center: Release of the First 8490 Sequenced Strains for Exploring Actinobacteria Biosynthetic Diversity.</title>
        <authorList>
            <person name="Kalkreuter E."/>
            <person name="Kautsar S.A."/>
            <person name="Yang D."/>
            <person name="Bader C.D."/>
            <person name="Teijaro C.N."/>
            <person name="Fluegel L."/>
            <person name="Davis C.M."/>
            <person name="Simpson J.R."/>
            <person name="Lauterbach L."/>
            <person name="Steele A.D."/>
            <person name="Gui C."/>
            <person name="Meng S."/>
            <person name="Li G."/>
            <person name="Viehrig K."/>
            <person name="Ye F."/>
            <person name="Su P."/>
            <person name="Kiefer A.F."/>
            <person name="Nichols A."/>
            <person name="Cepeda A.J."/>
            <person name="Yan W."/>
            <person name="Fan B."/>
            <person name="Jiang Y."/>
            <person name="Adhikari A."/>
            <person name="Zheng C.-J."/>
            <person name="Schuster L."/>
            <person name="Cowan T.M."/>
            <person name="Smanski M.J."/>
            <person name="Chevrette M.G."/>
            <person name="De Carvalho L.P.S."/>
            <person name="Shen B."/>
        </authorList>
    </citation>
    <scope>NUCLEOTIDE SEQUENCE [LARGE SCALE GENOMIC DNA]</scope>
    <source>
        <strain evidence="5 6">NPDC052347</strain>
    </source>
</reference>
<name>A0ABV3K5C7_STRON</name>
<keyword evidence="2" id="KW-0285">Flavoprotein</keyword>
<accession>A0ABV3K5C7</accession>
<dbReference type="Pfam" id="PF07992">
    <property type="entry name" value="Pyr_redox_2"/>
    <property type="match status" value="1"/>
</dbReference>
<dbReference type="InterPro" id="IPR023753">
    <property type="entry name" value="FAD/NAD-binding_dom"/>
</dbReference>
<evidence type="ECO:0000313" key="5">
    <source>
        <dbReference type="EMBL" id="MEV5510361.1"/>
    </source>
</evidence>
<dbReference type="InterPro" id="IPR050260">
    <property type="entry name" value="FAD-bd_OxRdtase"/>
</dbReference>
<dbReference type="PRINTS" id="PR00368">
    <property type="entry name" value="FADPNR"/>
</dbReference>
<evidence type="ECO:0000313" key="6">
    <source>
        <dbReference type="Proteomes" id="UP001552594"/>
    </source>
</evidence>
<gene>
    <name evidence="5" type="ORF">AB0L16_28710</name>
</gene>
<comment type="cofactor">
    <cofactor evidence="1">
        <name>FAD</name>
        <dbReference type="ChEBI" id="CHEBI:57692"/>
    </cofactor>
</comment>
<keyword evidence="6" id="KW-1185">Reference proteome</keyword>
<dbReference type="SUPFAM" id="SSF51905">
    <property type="entry name" value="FAD/NAD(P)-binding domain"/>
    <property type="match status" value="1"/>
</dbReference>
<comment type="caution">
    <text evidence="5">The sequence shown here is derived from an EMBL/GenBank/DDBJ whole genome shotgun (WGS) entry which is preliminary data.</text>
</comment>
<dbReference type="PANTHER" id="PTHR43429:SF3">
    <property type="entry name" value="NITRITE REDUCTASE [NAD(P)H]"/>
    <property type="match status" value="1"/>
</dbReference>
<evidence type="ECO:0000256" key="3">
    <source>
        <dbReference type="ARBA" id="ARBA00022827"/>
    </source>
</evidence>
<dbReference type="EMBL" id="JBFAUK010000031">
    <property type="protein sequence ID" value="MEV5510361.1"/>
    <property type="molecule type" value="Genomic_DNA"/>
</dbReference>